<dbReference type="Pfam" id="PF00664">
    <property type="entry name" value="ABC_membrane"/>
    <property type="match status" value="1"/>
</dbReference>
<dbReference type="Proteomes" id="UP000076643">
    <property type="component" value="Unassembled WGS sequence"/>
</dbReference>
<dbReference type="PROSITE" id="PS50893">
    <property type="entry name" value="ABC_TRANSPORTER_2"/>
    <property type="match status" value="1"/>
</dbReference>
<evidence type="ECO:0000256" key="3">
    <source>
        <dbReference type="ARBA" id="ARBA00022741"/>
    </source>
</evidence>
<feature type="transmembrane region" description="Helical" evidence="7">
    <location>
        <begin position="167"/>
        <end position="187"/>
    </location>
</feature>
<dbReference type="GO" id="GO:0140359">
    <property type="term" value="F:ABC-type transporter activity"/>
    <property type="evidence" value="ECO:0007669"/>
    <property type="project" value="InterPro"/>
</dbReference>
<proteinExistence type="predicted"/>
<dbReference type="Gene3D" id="1.20.1560.10">
    <property type="entry name" value="ABC transporter type 1, transmembrane domain"/>
    <property type="match status" value="1"/>
</dbReference>
<dbReference type="PATRIC" id="fig|1365250.3.peg.113"/>
<dbReference type="GO" id="GO:0005886">
    <property type="term" value="C:plasma membrane"/>
    <property type="evidence" value="ECO:0007669"/>
    <property type="project" value="UniProtKB-SubCell"/>
</dbReference>
<keyword evidence="2 7" id="KW-0812">Transmembrane</keyword>
<evidence type="ECO:0000256" key="6">
    <source>
        <dbReference type="ARBA" id="ARBA00023136"/>
    </source>
</evidence>
<keyword evidence="3" id="KW-0547">Nucleotide-binding</keyword>
<accession>A0A167CBB7</accession>
<dbReference type="AlphaFoldDB" id="A0A167CBB7"/>
<keyword evidence="6 7" id="KW-0472">Membrane</keyword>
<dbReference type="PANTHER" id="PTHR24221:SF654">
    <property type="entry name" value="ATP-BINDING CASSETTE SUB-FAMILY B MEMBER 6"/>
    <property type="match status" value="1"/>
</dbReference>
<keyword evidence="5 7" id="KW-1133">Transmembrane helix</keyword>
<evidence type="ECO:0000256" key="1">
    <source>
        <dbReference type="ARBA" id="ARBA00004651"/>
    </source>
</evidence>
<feature type="transmembrane region" description="Helical" evidence="7">
    <location>
        <begin position="141"/>
        <end position="161"/>
    </location>
</feature>
<dbReference type="SUPFAM" id="SSF90123">
    <property type="entry name" value="ABC transporter transmembrane region"/>
    <property type="match status" value="1"/>
</dbReference>
<name>A0A167CBB7_9GAMM</name>
<dbReference type="Pfam" id="PF00005">
    <property type="entry name" value="ABC_tran"/>
    <property type="match status" value="1"/>
</dbReference>
<dbReference type="InterPro" id="IPR011527">
    <property type="entry name" value="ABC1_TM_dom"/>
</dbReference>
<reference evidence="10 11" key="1">
    <citation type="submission" date="2013-07" db="EMBL/GenBank/DDBJ databases">
        <title>Comparative Genomic and Metabolomic Analysis of Twelve Strains of Pseudoalteromonas luteoviolacea.</title>
        <authorList>
            <person name="Vynne N.G."/>
            <person name="Mansson M."/>
            <person name="Gram L."/>
        </authorList>
    </citation>
    <scope>NUCLEOTIDE SEQUENCE [LARGE SCALE GENOMIC DNA]</scope>
    <source>
        <strain evidence="10 11">DSM 6061</strain>
    </source>
</reference>
<evidence type="ECO:0000256" key="2">
    <source>
        <dbReference type="ARBA" id="ARBA00022692"/>
    </source>
</evidence>
<dbReference type="GO" id="GO:1904680">
    <property type="term" value="F:peptide transmembrane transporter activity"/>
    <property type="evidence" value="ECO:0007669"/>
    <property type="project" value="InterPro"/>
</dbReference>
<evidence type="ECO:0000259" key="9">
    <source>
        <dbReference type="PROSITE" id="PS50929"/>
    </source>
</evidence>
<evidence type="ECO:0000256" key="5">
    <source>
        <dbReference type="ARBA" id="ARBA00022989"/>
    </source>
</evidence>
<dbReference type="GO" id="GO:0015833">
    <property type="term" value="P:peptide transport"/>
    <property type="evidence" value="ECO:0007669"/>
    <property type="project" value="InterPro"/>
</dbReference>
<dbReference type="NCBIfam" id="TIGR01194">
    <property type="entry name" value="cyc_pep_trnsptr"/>
    <property type="match status" value="1"/>
</dbReference>
<dbReference type="GO" id="GO:0016887">
    <property type="term" value="F:ATP hydrolysis activity"/>
    <property type="evidence" value="ECO:0007669"/>
    <property type="project" value="InterPro"/>
</dbReference>
<dbReference type="InterPro" id="IPR039421">
    <property type="entry name" value="Type_1_exporter"/>
</dbReference>
<dbReference type="Gene3D" id="3.40.50.300">
    <property type="entry name" value="P-loop containing nucleotide triphosphate hydrolases"/>
    <property type="match status" value="1"/>
</dbReference>
<evidence type="ECO:0000313" key="11">
    <source>
        <dbReference type="Proteomes" id="UP000076643"/>
    </source>
</evidence>
<dbReference type="RefSeq" id="WP_063358779.1">
    <property type="nucleotide sequence ID" value="NZ_AQHB01000039.1"/>
</dbReference>
<evidence type="ECO:0000259" key="8">
    <source>
        <dbReference type="PROSITE" id="PS50893"/>
    </source>
</evidence>
<feature type="transmembrane region" description="Helical" evidence="7">
    <location>
        <begin position="258"/>
        <end position="275"/>
    </location>
</feature>
<dbReference type="InterPro" id="IPR036640">
    <property type="entry name" value="ABC1_TM_sf"/>
</dbReference>
<sequence length="562" mass="62931">MKLFALFVKSAPNKVFLSLVLGIVAGISYALLIPTVLNGIKSSSGTVREDVSNIYTLFGFEITNYKFAALFFFICIFILVTRTVSQVLLMRVATDVMSELRTSTYYRVMKAPLNGLEKVGAPKLIASITTDVGRIVTGARMLPDILISIVTVVGMLGFLLYLNPEVFGFLMLAILFGGVSYQLLMFIGGRYFSKSRQSIDELHESIKGLIQGAKELKLSEQKRESYFNDILLKHEKSVNKHDKSGNTVVSSAINYGDMISFFVIGMISFIFVSYHEVNEQALVGVVMGLLYITGPIGTILNSLPNITLANISYRKVTELFNRLPDENINATIKDIKPWETVTFSEIEYSYGADTDFKLGPITLEIKKSQITFIIGGNGSGKSTLSKILSLHEQPTSGCVLFDDEAVTADNLNSYREQVCAIYTSFYLFDCLLGEITPEKLETAQKYLTELGMDDKVTIDNGYFSTTRLSDGQRKRLALLVTFLEDRDIYLFDEWAADQDPQFKAVFYRQILPDLKRRGKAVIVISHDERYFDVADQLIVMENGSLVKRNQIDAVHKILEGIQ</sequence>
<dbReference type="InterPro" id="IPR027417">
    <property type="entry name" value="P-loop_NTPase"/>
</dbReference>
<evidence type="ECO:0000256" key="7">
    <source>
        <dbReference type="SAM" id="Phobius"/>
    </source>
</evidence>
<dbReference type="EMBL" id="AUYB01000013">
    <property type="protein sequence ID" value="KZN47460.1"/>
    <property type="molecule type" value="Genomic_DNA"/>
</dbReference>
<dbReference type="PANTHER" id="PTHR24221">
    <property type="entry name" value="ATP-BINDING CASSETTE SUB-FAMILY B"/>
    <property type="match status" value="1"/>
</dbReference>
<feature type="domain" description="ABC transmembrane type-1" evidence="9">
    <location>
        <begin position="15"/>
        <end position="308"/>
    </location>
</feature>
<feature type="transmembrane region" description="Helical" evidence="7">
    <location>
        <begin position="281"/>
        <end position="303"/>
    </location>
</feature>
<organism evidence="10 11">
    <name type="scientific">Pseudoalteromonas luteoviolacea DSM 6061</name>
    <dbReference type="NCBI Taxonomy" id="1365250"/>
    <lineage>
        <taxon>Bacteria</taxon>
        <taxon>Pseudomonadati</taxon>
        <taxon>Pseudomonadota</taxon>
        <taxon>Gammaproteobacteria</taxon>
        <taxon>Alteromonadales</taxon>
        <taxon>Pseudoalteromonadaceae</taxon>
        <taxon>Pseudoalteromonas</taxon>
    </lineage>
</organism>
<comment type="subcellular location">
    <subcellularLocation>
        <location evidence="1">Cell membrane</location>
        <topology evidence="1">Multi-pass membrane protein</topology>
    </subcellularLocation>
</comment>
<dbReference type="InterPro" id="IPR005898">
    <property type="entry name" value="Cyc_pep_transpt_SyrD/YojI"/>
</dbReference>
<dbReference type="GO" id="GO:0005524">
    <property type="term" value="F:ATP binding"/>
    <property type="evidence" value="ECO:0007669"/>
    <property type="project" value="UniProtKB-KW"/>
</dbReference>
<keyword evidence="4" id="KW-0067">ATP-binding</keyword>
<dbReference type="InterPro" id="IPR003439">
    <property type="entry name" value="ABC_transporter-like_ATP-bd"/>
</dbReference>
<evidence type="ECO:0000313" key="10">
    <source>
        <dbReference type="EMBL" id="KZN47460.1"/>
    </source>
</evidence>
<dbReference type="SMART" id="SM00382">
    <property type="entry name" value="AAA"/>
    <property type="match status" value="1"/>
</dbReference>
<keyword evidence="11" id="KW-1185">Reference proteome</keyword>
<protein>
    <recommendedName>
        <fullName evidence="12">Cyclic peptide transporter</fullName>
    </recommendedName>
</protein>
<evidence type="ECO:0008006" key="12">
    <source>
        <dbReference type="Google" id="ProtNLM"/>
    </source>
</evidence>
<feature type="transmembrane region" description="Helical" evidence="7">
    <location>
        <begin position="54"/>
        <end position="81"/>
    </location>
</feature>
<gene>
    <name evidence="10" type="ORF">N475_06175</name>
</gene>
<dbReference type="PROSITE" id="PS50929">
    <property type="entry name" value="ABC_TM1F"/>
    <property type="match status" value="1"/>
</dbReference>
<feature type="domain" description="ABC transporter" evidence="8">
    <location>
        <begin position="341"/>
        <end position="561"/>
    </location>
</feature>
<evidence type="ECO:0000256" key="4">
    <source>
        <dbReference type="ARBA" id="ARBA00022840"/>
    </source>
</evidence>
<dbReference type="InterPro" id="IPR003593">
    <property type="entry name" value="AAA+_ATPase"/>
</dbReference>
<dbReference type="SUPFAM" id="SSF52540">
    <property type="entry name" value="P-loop containing nucleoside triphosphate hydrolases"/>
    <property type="match status" value="1"/>
</dbReference>
<comment type="caution">
    <text evidence="10">The sequence shown here is derived from an EMBL/GenBank/DDBJ whole genome shotgun (WGS) entry which is preliminary data.</text>
</comment>